<dbReference type="InterPro" id="IPR011009">
    <property type="entry name" value="Kinase-like_dom_sf"/>
</dbReference>
<dbReference type="EMBL" id="CAJZBQ010000027">
    <property type="protein sequence ID" value="CAG9321113.1"/>
    <property type="molecule type" value="Genomic_DNA"/>
</dbReference>
<dbReference type="Pfam" id="PF13207">
    <property type="entry name" value="AAA_17"/>
    <property type="match status" value="1"/>
</dbReference>
<comment type="cofactor">
    <cofactor evidence="1">
        <name>Mg(2+)</name>
        <dbReference type="ChEBI" id="CHEBI:18420"/>
    </cofactor>
</comment>
<dbReference type="Gene3D" id="1.10.510.10">
    <property type="entry name" value="Transferase(Phosphotransferase) domain 1"/>
    <property type="match status" value="1"/>
</dbReference>
<dbReference type="CDD" id="cd01428">
    <property type="entry name" value="ADK"/>
    <property type="match status" value="1"/>
</dbReference>
<evidence type="ECO:0000256" key="3">
    <source>
        <dbReference type="ARBA" id="ARBA00022679"/>
    </source>
</evidence>
<evidence type="ECO:0000313" key="11">
    <source>
        <dbReference type="EMBL" id="CAG9321113.1"/>
    </source>
</evidence>
<dbReference type="Pfam" id="PF13499">
    <property type="entry name" value="EF-hand_7"/>
    <property type="match status" value="2"/>
</dbReference>
<evidence type="ECO:0000256" key="4">
    <source>
        <dbReference type="ARBA" id="ARBA00022741"/>
    </source>
</evidence>
<dbReference type="InterPro" id="IPR027417">
    <property type="entry name" value="P-loop_NTPase"/>
</dbReference>
<dbReference type="InterPro" id="IPR000719">
    <property type="entry name" value="Prot_kinase_dom"/>
</dbReference>
<evidence type="ECO:0000256" key="6">
    <source>
        <dbReference type="ARBA" id="ARBA00022837"/>
    </source>
</evidence>
<keyword evidence="12" id="KW-1185">Reference proteome</keyword>
<dbReference type="Gene3D" id="3.40.50.300">
    <property type="entry name" value="P-loop containing nucleotide triphosphate hydrolases"/>
    <property type="match status" value="3"/>
</dbReference>
<dbReference type="InterPro" id="IPR002048">
    <property type="entry name" value="EF_hand_dom"/>
</dbReference>
<dbReference type="GO" id="GO:0005524">
    <property type="term" value="F:ATP binding"/>
    <property type="evidence" value="ECO:0007669"/>
    <property type="project" value="UniProtKB-KW"/>
</dbReference>
<feature type="domain" description="EF-hand" evidence="10">
    <location>
        <begin position="1692"/>
        <end position="1727"/>
    </location>
</feature>
<dbReference type="InterPro" id="IPR050205">
    <property type="entry name" value="CDPK_Ser/Thr_kinases"/>
</dbReference>
<dbReference type="PROSITE" id="PS00113">
    <property type="entry name" value="ADENYLATE_KINASE"/>
    <property type="match status" value="1"/>
</dbReference>
<dbReference type="SUPFAM" id="SSF49879">
    <property type="entry name" value="SMAD/FHA domain"/>
    <property type="match status" value="2"/>
</dbReference>
<dbReference type="SUPFAM" id="SSF47473">
    <property type="entry name" value="EF-hand"/>
    <property type="match status" value="1"/>
</dbReference>
<gene>
    <name evidence="11" type="ORF">BSTOLATCC_MIC27683</name>
</gene>
<keyword evidence="2" id="KW-0723">Serine/threonine-protein kinase</keyword>
<dbReference type="Proteomes" id="UP001162131">
    <property type="component" value="Unassembled WGS sequence"/>
</dbReference>
<dbReference type="Gene3D" id="3.30.200.20">
    <property type="entry name" value="Phosphorylase Kinase, domain 1"/>
    <property type="match status" value="1"/>
</dbReference>
<evidence type="ECO:0000256" key="7">
    <source>
        <dbReference type="ARBA" id="ARBA00022840"/>
    </source>
</evidence>
<sequence>MEQSNIFEGKGPRIIFVTGGPGTGKGTQCAVLVEEYGFMHISIGDLMRHEIRSGSEEGQNIKAIVQSGNLVPKELTVTLLMKALKSTSAHTVLIDGFPRSVDQAVYLEQMGLKINYLLHFDTNKEDVLLNRLIERGKTSGRADDNEETIVKRFRVYKAESLPVLQLYEPFGIVRKVDCLATIPEVFHRAVCTLRPELLFVAGSKFSGKTTLSKILAERYYYYYMSLDSILVIKREGQKVKITDDEEIARRLAKKLQKLKHHTRVLVDGFPKNLAQAQLFEGLLGAPNKVIYLHCPRDMCQNRQLSLGKKSENYISSTQFSQLYNQSIFGSAELIAYYKKTTLLHELDSGVDLEHLRLRAGDAIEPEVVMVRGEIKFPFLKYLENSGYKLVNATNLMDLWKNARGLSRAQYETDFDDPETIDVLLNMIYSGNATLKFALYNFAVKNLNLISEFEKRVCKIRKIYYIHTNSWPNIADPVSEYYYTTGRLIRLKLNEIPNVKEINENYEEAIKYEIGIQSPPEKSWLIFVSGPSLSGRTTVTNSLVELGFRTLDFTSIIEETKTRLSTEEDAKEELTFMEIISGIKEDLKKNPYQPVVIDGILPPEVLLAKDPLYPVPEIGEEDEEGLNYDEKPILHARVSSTVYRYKLFYSSFNVLSAIELRCSMPELEKRARIKFELQEEDDLTSEQRSEILESWMIAERVSETTTLNPVKIPERLVIETDTRSLAENKKLLGHYFKRKVILVQSAYKAGYEAIKKFCWKNQLYYIDFDLELKLAAQETDEIGIRLQSGENLENIKFEILLRRVKKVQNRHKFVVLAGFPLKMDEHNTILEELVRIEGLIGSLYAFINFDESTYEAEIAEIPVRKRPVKVVAEEKKDNDEDEPKEIVPIQNVPEEPTPMWNNYEKSSLFQLFHNYKGNKSNIIIKNIDSDGFSAIENLLTEVVSFTDCRKIVQFVLSNSEAGFLYNTIINLDSSPILFKENLELDITGLNLHKEDLKVLTNPRAKNFYETYLKGHSSPFSIFFESFCNLLKLENIQITNGLRIAIKDQIDTYKNNFVCAEQVNAFFSSWESPEDKAKMIAKAERKNQQEDSDALSYKILLVVENVNPDPVTQVVSFNRGDAFEITYEGMPSSARFCADRCVYFGKENRQVKNDVEFSSADTRIKNLHFQIYSRKDGYYLVDNGENAGLKLKVIDYPVLLYEDAVITFGEYECKIVECKAPKYEEASDIWLSDFKDHKDFIGVARLGLFFTSEKVYGLHCVFTGDEIITVGGSSACDVELEGLISNHARIELRSSGWNLIDNHSPSGTWISVNSGDRILHKKPSDPLRLANNMRFKLPGLEFKVLMESSQDFKIQVADFENFRSENFKFLYTVLRKIKSEGNSQIFLCKNNFTKKEYSVKIIKIKDLTEDMIKEVSIYRKLDHPNILRVIDTIQDGGNAYIISEYCCGGELFERILERGTHNEQQSARITREILQALAYLHSSGITHRYLQAENLVFVDQTSDSQLKLFNFAPPAVGYSYYIAPESLKGAFTPKSDVWAAGVILYILLVGAPPFSGKTDEETRKKIAKGRPSFKEKAWERISGHAKRAVRLMLEPDVYRRATAAELLDDPWIKQSLKFIDTTKPMMARTLKNFKHFYSSSKLYQSVLLFMTNSLISDAERKQAMDIFIEMDKNGDGKLSKQEILEGFNKSSLQITEEEVDKLMHEGDGDMDGYLNYSEFLMAIVDKQKLLNVENIERTFSAFDQDGSGDITTAELKRILGHNESSWAQLVNEIDENKDGKIDLKEFKNLLLSRI</sequence>
<dbReference type="GO" id="GO:0006139">
    <property type="term" value="P:nucleobase-containing compound metabolic process"/>
    <property type="evidence" value="ECO:0007669"/>
    <property type="project" value="InterPro"/>
</dbReference>
<evidence type="ECO:0000256" key="8">
    <source>
        <dbReference type="ARBA" id="ARBA00024334"/>
    </source>
</evidence>
<feature type="domain" description="EF-hand" evidence="10">
    <location>
        <begin position="1764"/>
        <end position="1792"/>
    </location>
</feature>
<evidence type="ECO:0000313" key="12">
    <source>
        <dbReference type="Proteomes" id="UP001162131"/>
    </source>
</evidence>
<dbReference type="InterPro" id="IPR011992">
    <property type="entry name" value="EF-hand-dom_pair"/>
</dbReference>
<dbReference type="InterPro" id="IPR018247">
    <property type="entry name" value="EF_Hand_1_Ca_BS"/>
</dbReference>
<dbReference type="GO" id="GO:0004674">
    <property type="term" value="F:protein serine/threonine kinase activity"/>
    <property type="evidence" value="ECO:0007669"/>
    <property type="project" value="UniProtKB-KW"/>
</dbReference>
<dbReference type="SMART" id="SM00054">
    <property type="entry name" value="EFh"/>
    <property type="match status" value="4"/>
</dbReference>
<dbReference type="GO" id="GO:0005509">
    <property type="term" value="F:calcium ion binding"/>
    <property type="evidence" value="ECO:0007669"/>
    <property type="project" value="InterPro"/>
</dbReference>
<evidence type="ECO:0000259" key="10">
    <source>
        <dbReference type="PROSITE" id="PS50222"/>
    </source>
</evidence>
<keyword evidence="5" id="KW-0418">Kinase</keyword>
<evidence type="ECO:0000259" key="9">
    <source>
        <dbReference type="PROSITE" id="PS50011"/>
    </source>
</evidence>
<comment type="caution">
    <text evidence="11">The sequence shown here is derived from an EMBL/GenBank/DDBJ whole genome shotgun (WGS) entry which is preliminary data.</text>
</comment>
<reference evidence="11" key="1">
    <citation type="submission" date="2021-09" db="EMBL/GenBank/DDBJ databases">
        <authorList>
            <consortium name="AG Swart"/>
            <person name="Singh M."/>
            <person name="Singh A."/>
            <person name="Seah K."/>
            <person name="Emmerich C."/>
        </authorList>
    </citation>
    <scope>NUCLEOTIDE SEQUENCE</scope>
    <source>
        <strain evidence="11">ATCC30299</strain>
    </source>
</reference>
<keyword evidence="4" id="KW-0547">Nucleotide-binding</keyword>
<dbReference type="Pfam" id="PF00069">
    <property type="entry name" value="Pkinase"/>
    <property type="match status" value="1"/>
</dbReference>
<feature type="domain" description="EF-hand" evidence="10">
    <location>
        <begin position="1728"/>
        <end position="1763"/>
    </location>
</feature>
<name>A0AAU9J1Q8_9CILI</name>
<protein>
    <recommendedName>
        <fullName evidence="13">Adenylate kinase</fullName>
    </recommendedName>
</protein>
<keyword evidence="6" id="KW-0106">Calcium</keyword>
<dbReference type="PRINTS" id="PR00094">
    <property type="entry name" value="ADENYLTKNASE"/>
</dbReference>
<evidence type="ECO:0000256" key="1">
    <source>
        <dbReference type="ARBA" id="ARBA00001946"/>
    </source>
</evidence>
<evidence type="ECO:0000256" key="5">
    <source>
        <dbReference type="ARBA" id="ARBA00022777"/>
    </source>
</evidence>
<dbReference type="PROSITE" id="PS00018">
    <property type="entry name" value="EF_HAND_1"/>
    <property type="match status" value="4"/>
</dbReference>
<dbReference type="InterPro" id="IPR000850">
    <property type="entry name" value="Adenylat/UMP-CMP_kin"/>
</dbReference>
<comment type="similarity">
    <text evidence="8">Belongs to the protein kinase superfamily. Ser/Thr protein kinase family. CDPK subfamily.</text>
</comment>
<dbReference type="GO" id="GO:0019205">
    <property type="term" value="F:nucleobase-containing compound kinase activity"/>
    <property type="evidence" value="ECO:0007669"/>
    <property type="project" value="InterPro"/>
</dbReference>
<dbReference type="PROSITE" id="PS50011">
    <property type="entry name" value="PROTEIN_KINASE_DOM"/>
    <property type="match status" value="1"/>
</dbReference>
<dbReference type="Gene3D" id="1.10.238.10">
    <property type="entry name" value="EF-hand"/>
    <property type="match status" value="2"/>
</dbReference>
<dbReference type="CDD" id="cd00060">
    <property type="entry name" value="FHA"/>
    <property type="match status" value="1"/>
</dbReference>
<dbReference type="SUPFAM" id="SSF52540">
    <property type="entry name" value="P-loop containing nucleoside triphosphate hydrolases"/>
    <property type="match status" value="3"/>
</dbReference>
<dbReference type="PANTHER" id="PTHR24349">
    <property type="entry name" value="SERINE/THREONINE-PROTEIN KINASE"/>
    <property type="match status" value="1"/>
</dbReference>
<dbReference type="Gene3D" id="2.60.200.20">
    <property type="match status" value="1"/>
</dbReference>
<keyword evidence="3" id="KW-0808">Transferase</keyword>
<dbReference type="InterPro" id="IPR008984">
    <property type="entry name" value="SMAD_FHA_dom_sf"/>
</dbReference>
<accession>A0AAU9J1Q8</accession>
<proteinExistence type="inferred from homology"/>
<dbReference type="Pfam" id="PF00406">
    <property type="entry name" value="ADK"/>
    <property type="match status" value="1"/>
</dbReference>
<dbReference type="InterPro" id="IPR033690">
    <property type="entry name" value="Adenylat_kinase_CS"/>
</dbReference>
<evidence type="ECO:0000256" key="2">
    <source>
        <dbReference type="ARBA" id="ARBA00022527"/>
    </source>
</evidence>
<feature type="domain" description="EF-hand" evidence="10">
    <location>
        <begin position="1656"/>
        <end position="1691"/>
    </location>
</feature>
<organism evidence="11 12">
    <name type="scientific">Blepharisma stoltei</name>
    <dbReference type="NCBI Taxonomy" id="1481888"/>
    <lineage>
        <taxon>Eukaryota</taxon>
        <taxon>Sar</taxon>
        <taxon>Alveolata</taxon>
        <taxon>Ciliophora</taxon>
        <taxon>Postciliodesmatophora</taxon>
        <taxon>Heterotrichea</taxon>
        <taxon>Heterotrichida</taxon>
        <taxon>Blepharismidae</taxon>
        <taxon>Blepharisma</taxon>
    </lineage>
</organism>
<dbReference type="SUPFAM" id="SSF56112">
    <property type="entry name" value="Protein kinase-like (PK-like)"/>
    <property type="match status" value="1"/>
</dbReference>
<keyword evidence="7" id="KW-0067">ATP-binding</keyword>
<dbReference type="HAMAP" id="MF_00235">
    <property type="entry name" value="Adenylate_kinase_Adk"/>
    <property type="match status" value="1"/>
</dbReference>
<feature type="domain" description="Protein kinase" evidence="9">
    <location>
        <begin position="1369"/>
        <end position="1610"/>
    </location>
</feature>
<dbReference type="PROSITE" id="PS50222">
    <property type="entry name" value="EF_HAND_2"/>
    <property type="match status" value="4"/>
</dbReference>
<evidence type="ECO:0008006" key="13">
    <source>
        <dbReference type="Google" id="ProtNLM"/>
    </source>
</evidence>
<dbReference type="CDD" id="cd00051">
    <property type="entry name" value="EFh"/>
    <property type="match status" value="1"/>
</dbReference>